<dbReference type="Proteomes" id="UP000886749">
    <property type="component" value="Unassembled WGS sequence"/>
</dbReference>
<evidence type="ECO:0000256" key="3">
    <source>
        <dbReference type="ARBA" id="ARBA00022829"/>
    </source>
</evidence>
<dbReference type="AlphaFoldDB" id="A0A9D1DC80"/>
<comment type="similarity">
    <text evidence="5">Belongs to the ScpB family.</text>
</comment>
<dbReference type="GO" id="GO:0051304">
    <property type="term" value="P:chromosome separation"/>
    <property type="evidence" value="ECO:0007669"/>
    <property type="project" value="InterPro"/>
</dbReference>
<dbReference type="InterPro" id="IPR036388">
    <property type="entry name" value="WH-like_DNA-bd_sf"/>
</dbReference>
<evidence type="ECO:0000313" key="7">
    <source>
        <dbReference type="EMBL" id="HIR40982.1"/>
    </source>
</evidence>
<comment type="subcellular location">
    <subcellularLocation>
        <location evidence="5">Cytoplasm</location>
    </subcellularLocation>
    <text evidence="5">Associated with two foci at the outer edges of the nucleoid region in young cells, and at four foci within both cell halves in older cells.</text>
</comment>
<dbReference type="GO" id="GO:0005737">
    <property type="term" value="C:cytoplasm"/>
    <property type="evidence" value="ECO:0007669"/>
    <property type="project" value="UniProtKB-SubCell"/>
</dbReference>
<evidence type="ECO:0000256" key="1">
    <source>
        <dbReference type="ARBA" id="ARBA00022490"/>
    </source>
</evidence>
<feature type="compositionally biased region" description="Acidic residues" evidence="6">
    <location>
        <begin position="184"/>
        <end position="193"/>
    </location>
</feature>
<proteinExistence type="inferred from homology"/>
<dbReference type="InterPro" id="IPR005234">
    <property type="entry name" value="ScpB_csome_segregation"/>
</dbReference>
<dbReference type="Gene3D" id="1.10.10.10">
    <property type="entry name" value="Winged helix-like DNA-binding domain superfamily/Winged helix DNA-binding domain"/>
    <property type="match status" value="2"/>
</dbReference>
<evidence type="ECO:0000256" key="4">
    <source>
        <dbReference type="ARBA" id="ARBA00023306"/>
    </source>
</evidence>
<comment type="subunit">
    <text evidence="5">Homodimer. Homodimerization may be required to stabilize the binding of ScpA to the Smc head domains. Component of a cohesin-like complex composed of ScpA, ScpB and the Smc homodimer, in which ScpA and ScpB bind to the head domain of Smc. The presence of the three proteins is required for the association of the complex with DNA.</text>
</comment>
<dbReference type="SUPFAM" id="SSF46785">
    <property type="entry name" value="Winged helix' DNA-binding domain"/>
    <property type="match status" value="2"/>
</dbReference>
<dbReference type="Pfam" id="PF04079">
    <property type="entry name" value="SMC_ScpB"/>
    <property type="match status" value="1"/>
</dbReference>
<accession>A0A9D1DC80</accession>
<keyword evidence="1 5" id="KW-0963">Cytoplasm</keyword>
<dbReference type="PANTHER" id="PTHR34298:SF2">
    <property type="entry name" value="SEGREGATION AND CONDENSATION PROTEIN B"/>
    <property type="match status" value="1"/>
</dbReference>
<dbReference type="HAMAP" id="MF_01804">
    <property type="entry name" value="ScpB"/>
    <property type="match status" value="1"/>
</dbReference>
<reference evidence="7" key="1">
    <citation type="submission" date="2020-10" db="EMBL/GenBank/DDBJ databases">
        <authorList>
            <person name="Gilroy R."/>
        </authorList>
    </citation>
    <scope>NUCLEOTIDE SEQUENCE</scope>
    <source>
        <strain evidence="7">CHK184-25365</strain>
    </source>
</reference>
<protein>
    <recommendedName>
        <fullName evidence="5">Segregation and condensation protein B</fullName>
    </recommendedName>
</protein>
<keyword evidence="2 5" id="KW-0132">Cell division</keyword>
<comment type="caution">
    <text evidence="7">The sequence shown here is derived from an EMBL/GenBank/DDBJ whole genome shotgun (WGS) entry which is preliminary data.</text>
</comment>
<evidence type="ECO:0000256" key="5">
    <source>
        <dbReference type="HAMAP-Rule" id="MF_01804"/>
    </source>
</evidence>
<dbReference type="NCBIfam" id="TIGR00281">
    <property type="entry name" value="SMC-Scp complex subunit ScpB"/>
    <property type="match status" value="1"/>
</dbReference>
<keyword evidence="4 5" id="KW-0131">Cell cycle</keyword>
<sequence>MDKTFLFSQLEAVLFAAGDPLSTAKLAQALNLSEQELEPLLEEYGHRLEAPERGFRLMRLEDCVQLTTKREHEGVVKEALQLRKNTPLSNAALEVLAIVAYNQPVTKSFVEQVRGVDSSTIVNSLTEKELLEEAGRLDVPGRPILYQTTPNFLRCFGLSSLEDLPKLPDESGQLKMDDVIAGEPAEEPSMQEE</sequence>
<dbReference type="EMBL" id="DVGY01000088">
    <property type="protein sequence ID" value="HIR40982.1"/>
    <property type="molecule type" value="Genomic_DNA"/>
</dbReference>
<dbReference type="PANTHER" id="PTHR34298">
    <property type="entry name" value="SEGREGATION AND CONDENSATION PROTEIN B"/>
    <property type="match status" value="1"/>
</dbReference>
<dbReference type="GO" id="GO:0051301">
    <property type="term" value="P:cell division"/>
    <property type="evidence" value="ECO:0007669"/>
    <property type="project" value="UniProtKB-KW"/>
</dbReference>
<gene>
    <name evidence="5 7" type="primary">scpB</name>
    <name evidence="7" type="ORF">IAB36_04040</name>
</gene>
<reference evidence="7" key="2">
    <citation type="journal article" date="2021" name="PeerJ">
        <title>Extensive microbial diversity within the chicken gut microbiome revealed by metagenomics and culture.</title>
        <authorList>
            <person name="Gilroy R."/>
            <person name="Ravi A."/>
            <person name="Getino M."/>
            <person name="Pursley I."/>
            <person name="Horton D.L."/>
            <person name="Alikhan N.F."/>
            <person name="Baker D."/>
            <person name="Gharbi K."/>
            <person name="Hall N."/>
            <person name="Watson M."/>
            <person name="Adriaenssens E.M."/>
            <person name="Foster-Nyarko E."/>
            <person name="Jarju S."/>
            <person name="Secka A."/>
            <person name="Antonio M."/>
            <person name="Oren A."/>
            <person name="Chaudhuri R.R."/>
            <person name="La Ragione R."/>
            <person name="Hildebrand F."/>
            <person name="Pallen M.J."/>
        </authorList>
    </citation>
    <scope>NUCLEOTIDE SEQUENCE</scope>
    <source>
        <strain evidence="7">CHK184-25365</strain>
    </source>
</reference>
<dbReference type="InterPro" id="IPR036390">
    <property type="entry name" value="WH_DNA-bd_sf"/>
</dbReference>
<evidence type="ECO:0000256" key="6">
    <source>
        <dbReference type="SAM" id="MobiDB-lite"/>
    </source>
</evidence>
<keyword evidence="3 5" id="KW-0159">Chromosome partition</keyword>
<organism evidence="7 8">
    <name type="scientific">Candidatus Egerieicola pullicola</name>
    <dbReference type="NCBI Taxonomy" id="2840775"/>
    <lineage>
        <taxon>Bacteria</taxon>
        <taxon>Bacillati</taxon>
        <taxon>Bacillota</taxon>
        <taxon>Clostridia</taxon>
        <taxon>Eubacteriales</taxon>
        <taxon>Oscillospiraceae</taxon>
        <taxon>Oscillospiraceae incertae sedis</taxon>
        <taxon>Candidatus Egerieicola</taxon>
    </lineage>
</organism>
<dbReference type="PIRSF" id="PIRSF019345">
    <property type="entry name" value="ScpB"/>
    <property type="match status" value="1"/>
</dbReference>
<evidence type="ECO:0000256" key="2">
    <source>
        <dbReference type="ARBA" id="ARBA00022618"/>
    </source>
</evidence>
<feature type="region of interest" description="Disordered" evidence="6">
    <location>
        <begin position="167"/>
        <end position="193"/>
    </location>
</feature>
<comment type="function">
    <text evidence="5">Participates in chromosomal partition during cell division. May act via the formation of a condensin-like complex containing Smc and ScpA that pull DNA away from mid-cell into both cell halves.</text>
</comment>
<evidence type="ECO:0000313" key="8">
    <source>
        <dbReference type="Proteomes" id="UP000886749"/>
    </source>
</evidence>
<name>A0A9D1DC80_9FIRM</name>
<dbReference type="GO" id="GO:0006260">
    <property type="term" value="P:DNA replication"/>
    <property type="evidence" value="ECO:0007669"/>
    <property type="project" value="UniProtKB-UniRule"/>
</dbReference>